<evidence type="ECO:0000259" key="1">
    <source>
        <dbReference type="Pfam" id="PF07596"/>
    </source>
</evidence>
<reference evidence="2 3" key="2">
    <citation type="journal article" date="2011" name="Stand. Genomic Sci.">
        <title>Complete genome sequence of Isosphaera pallida type strain (IS1B).</title>
        <authorList>
            <consortium name="US DOE Joint Genome Institute (JGI-PGF)"/>
            <person name="Goker M."/>
            <person name="Cleland D."/>
            <person name="Saunders E."/>
            <person name="Lapidus A."/>
            <person name="Nolan M."/>
            <person name="Lucas S."/>
            <person name="Hammon N."/>
            <person name="Deshpande S."/>
            <person name="Cheng J.F."/>
            <person name="Tapia R."/>
            <person name="Han C."/>
            <person name="Goodwin L."/>
            <person name="Pitluck S."/>
            <person name="Liolios K."/>
            <person name="Pagani I."/>
            <person name="Ivanova N."/>
            <person name="Mavromatis K."/>
            <person name="Pati A."/>
            <person name="Chen A."/>
            <person name="Palaniappan K."/>
            <person name="Land M."/>
            <person name="Hauser L."/>
            <person name="Chang Y.J."/>
            <person name="Jeffries C.D."/>
            <person name="Detter J.C."/>
            <person name="Beck B."/>
            <person name="Woyke T."/>
            <person name="Bristow J."/>
            <person name="Eisen J.A."/>
            <person name="Markowitz V."/>
            <person name="Hugenholtz P."/>
            <person name="Kyrpides N.C."/>
            <person name="Klenk H.P."/>
        </authorList>
    </citation>
    <scope>NUCLEOTIDE SEQUENCE [LARGE SCALE GENOMIC DNA]</scope>
    <source>
        <strain evidence="3">ATCC 43644 / DSM 9630 / IS1B</strain>
    </source>
</reference>
<accession>E8R3X5</accession>
<dbReference type="InParanoid" id="E8R3X5"/>
<dbReference type="InterPro" id="IPR045584">
    <property type="entry name" value="Pilin-like"/>
</dbReference>
<sequence>MRRNDSRRGGFTLIELLVVIAIIAVLIALLLPAVQSAREAARRAQCVNNLKQIGLGLHNYHSTHNVFPPGRMQPDFVRNGVVQTSYTNYNVLDNPANHLGSWKGDFSVHCHILGFMEQTPVFNAINFQGVNASRIQGAGGVIISPNFTAFVLAQAIFLCPSDPNSGPGGVSENNYRYNFGGATASAGAPSTTQQHIVAGVDNGTFTYGQAIGIAQIIDGTSNTAMFSERTRGSGKPNTVLPDFEDMVTSINRANLIPPADQIRIDCQNSRVISNFNFMWHGRLQINADGSAFSDGWPFAWYIATMYNHVAEPNFRGVDCASFSSIADTPGEAAMVTARSRHPGGVNVLLGDGSVRFVKDTVNLFAWRALGTRNGGEVISADAF</sequence>
<evidence type="ECO:0000313" key="2">
    <source>
        <dbReference type="EMBL" id="ADV63705.1"/>
    </source>
</evidence>
<dbReference type="InterPro" id="IPR011453">
    <property type="entry name" value="DUF1559"/>
</dbReference>
<dbReference type="InterPro" id="IPR027558">
    <property type="entry name" value="Pre_pil_HX9DG_C"/>
</dbReference>
<gene>
    <name evidence="2" type="ordered locus">Isop_3141</name>
</gene>
<dbReference type="KEGG" id="ipa:Isop_3141"/>
<keyword evidence="3" id="KW-1185">Reference proteome</keyword>
<dbReference type="Gene3D" id="3.30.700.10">
    <property type="entry name" value="Glycoprotein, Type 4 Pilin"/>
    <property type="match status" value="1"/>
</dbReference>
<dbReference type="PANTHER" id="PTHR30093">
    <property type="entry name" value="GENERAL SECRETION PATHWAY PROTEIN G"/>
    <property type="match status" value="1"/>
</dbReference>
<dbReference type="PANTHER" id="PTHR30093:SF2">
    <property type="entry name" value="TYPE II SECRETION SYSTEM PROTEIN H"/>
    <property type="match status" value="1"/>
</dbReference>
<dbReference type="RefSeq" id="WP_013565993.1">
    <property type="nucleotide sequence ID" value="NC_014962.1"/>
</dbReference>
<proteinExistence type="predicted"/>
<feature type="domain" description="DUF1559" evidence="1">
    <location>
        <begin position="35"/>
        <end position="362"/>
    </location>
</feature>
<dbReference type="AlphaFoldDB" id="E8R3X5"/>
<evidence type="ECO:0000313" key="3">
    <source>
        <dbReference type="Proteomes" id="UP000008631"/>
    </source>
</evidence>
<reference key="1">
    <citation type="submission" date="2010-11" db="EMBL/GenBank/DDBJ databases">
        <title>The complete sequence of chromosome of Isophaera pallida ATCC 43644.</title>
        <authorList>
            <consortium name="US DOE Joint Genome Institute (JGI-PGF)"/>
            <person name="Lucas S."/>
            <person name="Copeland A."/>
            <person name="Lapidus A."/>
            <person name="Bruce D."/>
            <person name="Goodwin L."/>
            <person name="Pitluck S."/>
            <person name="Kyrpides N."/>
            <person name="Mavromatis K."/>
            <person name="Pagani I."/>
            <person name="Ivanova N."/>
            <person name="Saunders E."/>
            <person name="Brettin T."/>
            <person name="Detter J.C."/>
            <person name="Han C."/>
            <person name="Tapia R."/>
            <person name="Land M."/>
            <person name="Hauser L."/>
            <person name="Markowitz V."/>
            <person name="Cheng J.-F."/>
            <person name="Hugenholtz P."/>
            <person name="Woyke T."/>
            <person name="Wu D."/>
            <person name="Eisen J.A."/>
        </authorList>
    </citation>
    <scope>NUCLEOTIDE SEQUENCE</scope>
    <source>
        <strain>ATCC 43644</strain>
    </source>
</reference>
<dbReference type="Pfam" id="PF07596">
    <property type="entry name" value="SBP_bac_10"/>
    <property type="match status" value="1"/>
</dbReference>
<dbReference type="NCBIfam" id="TIGR04294">
    <property type="entry name" value="pre_pil_HX9DG"/>
    <property type="match status" value="1"/>
</dbReference>
<organism evidence="2 3">
    <name type="scientific">Isosphaera pallida (strain ATCC 43644 / DSM 9630 / IS1B)</name>
    <dbReference type="NCBI Taxonomy" id="575540"/>
    <lineage>
        <taxon>Bacteria</taxon>
        <taxon>Pseudomonadati</taxon>
        <taxon>Planctomycetota</taxon>
        <taxon>Planctomycetia</taxon>
        <taxon>Isosphaerales</taxon>
        <taxon>Isosphaeraceae</taxon>
        <taxon>Isosphaera</taxon>
    </lineage>
</organism>
<dbReference type="STRING" id="575540.Isop_3141"/>
<dbReference type="InterPro" id="IPR012902">
    <property type="entry name" value="N_methyl_site"/>
</dbReference>
<dbReference type="Pfam" id="PF07963">
    <property type="entry name" value="N_methyl"/>
    <property type="match status" value="1"/>
</dbReference>
<name>E8R3X5_ISOPI</name>
<dbReference type="eggNOG" id="COG2165">
    <property type="taxonomic scope" value="Bacteria"/>
</dbReference>
<protein>
    <recommendedName>
        <fullName evidence="1">DUF1559 domain-containing protein</fullName>
    </recommendedName>
</protein>
<dbReference type="Proteomes" id="UP000008631">
    <property type="component" value="Chromosome"/>
</dbReference>
<dbReference type="HOGENOM" id="CLU_041661_0_0_0"/>
<dbReference type="SUPFAM" id="SSF54523">
    <property type="entry name" value="Pili subunits"/>
    <property type="match status" value="1"/>
</dbReference>
<dbReference type="PROSITE" id="PS00409">
    <property type="entry name" value="PROKAR_NTER_METHYL"/>
    <property type="match status" value="1"/>
</dbReference>
<dbReference type="EMBL" id="CP002353">
    <property type="protein sequence ID" value="ADV63705.1"/>
    <property type="molecule type" value="Genomic_DNA"/>
</dbReference>
<dbReference type="NCBIfam" id="TIGR02532">
    <property type="entry name" value="IV_pilin_GFxxxE"/>
    <property type="match status" value="1"/>
</dbReference>